<feature type="domain" description="N-acetyltransferase" evidence="1">
    <location>
        <begin position="2"/>
        <end position="152"/>
    </location>
</feature>
<dbReference type="PROSITE" id="PS51186">
    <property type="entry name" value="GNAT"/>
    <property type="match status" value="1"/>
</dbReference>
<dbReference type="Proteomes" id="UP000010847">
    <property type="component" value="Chromosome"/>
</dbReference>
<gene>
    <name evidence="2" type="ORF">DESME_02145</name>
</gene>
<dbReference type="KEGG" id="dmt:DESME_02145"/>
<evidence type="ECO:0000259" key="1">
    <source>
        <dbReference type="PROSITE" id="PS51186"/>
    </source>
</evidence>
<proteinExistence type="predicted"/>
<accession>W0E5G8</accession>
<dbReference type="HOGENOM" id="CLU_134449_1_0_9"/>
<protein>
    <submittedName>
        <fullName evidence="2">GCN5 family acetyltransferase</fullName>
    </submittedName>
</protein>
<sequence length="154" mass="17542">MLTIRVSQLSDIKGCLECLKDSLLADNYFQDTGKVANGIMNAIEKGEVYVASNGEEIIGVMSIDYNGMFGEFPILRLISVKRTHRSKGIGSLMLEYFEKAGFSKSMKIFLCVSDFNTRAKLFYLKKDFMEIGKIQNLYKEGITEFIMMKEKNQE</sequence>
<dbReference type="InterPro" id="IPR000182">
    <property type="entry name" value="GNAT_dom"/>
</dbReference>
<evidence type="ECO:0000313" key="2">
    <source>
        <dbReference type="EMBL" id="AHF06002.1"/>
    </source>
</evidence>
<dbReference type="SUPFAM" id="SSF55729">
    <property type="entry name" value="Acyl-CoA N-acyltransferases (Nat)"/>
    <property type="match status" value="1"/>
</dbReference>
<dbReference type="GO" id="GO:0016747">
    <property type="term" value="F:acyltransferase activity, transferring groups other than amino-acyl groups"/>
    <property type="evidence" value="ECO:0007669"/>
    <property type="project" value="InterPro"/>
</dbReference>
<reference evidence="2 3" key="1">
    <citation type="submission" date="2013-12" db="EMBL/GenBank/DDBJ databases">
        <authorList>
            <consortium name="DOE Joint Genome Institute"/>
            <person name="Smidt H."/>
            <person name="Huntemann M."/>
            <person name="Han J."/>
            <person name="Chen A."/>
            <person name="Kyrpides N."/>
            <person name="Mavromatis K."/>
            <person name="Markowitz V."/>
            <person name="Palaniappan K."/>
            <person name="Ivanova N."/>
            <person name="Schaumberg A."/>
            <person name="Pati A."/>
            <person name="Liolios K."/>
            <person name="Nordberg H.P."/>
            <person name="Cantor M.N."/>
            <person name="Hua S.X."/>
            <person name="Woyke T."/>
        </authorList>
    </citation>
    <scope>NUCLEOTIDE SEQUENCE [LARGE SCALE GENOMIC DNA]</scope>
    <source>
        <strain evidence="3">DSM 15288</strain>
    </source>
</reference>
<dbReference type="InterPro" id="IPR016181">
    <property type="entry name" value="Acyl_CoA_acyltransferase"/>
</dbReference>
<organism evidence="2 3">
    <name type="scientific">Desulfitobacterium metallireducens DSM 15288</name>
    <dbReference type="NCBI Taxonomy" id="871968"/>
    <lineage>
        <taxon>Bacteria</taxon>
        <taxon>Bacillati</taxon>
        <taxon>Bacillota</taxon>
        <taxon>Clostridia</taxon>
        <taxon>Eubacteriales</taxon>
        <taxon>Desulfitobacteriaceae</taxon>
        <taxon>Desulfitobacterium</taxon>
    </lineage>
</organism>
<evidence type="ECO:0000313" key="3">
    <source>
        <dbReference type="Proteomes" id="UP000010847"/>
    </source>
</evidence>
<dbReference type="CDD" id="cd04301">
    <property type="entry name" value="NAT_SF"/>
    <property type="match status" value="1"/>
</dbReference>
<dbReference type="eggNOG" id="COG0456">
    <property type="taxonomic scope" value="Bacteria"/>
</dbReference>
<dbReference type="Gene3D" id="3.40.630.30">
    <property type="match status" value="1"/>
</dbReference>
<dbReference type="AlphaFoldDB" id="W0E5G8"/>
<dbReference type="Pfam" id="PF00583">
    <property type="entry name" value="Acetyltransf_1"/>
    <property type="match status" value="1"/>
</dbReference>
<dbReference type="RefSeq" id="WP_006719079.1">
    <property type="nucleotide sequence ID" value="NZ_CP007032.1"/>
</dbReference>
<name>W0E5G8_9FIRM</name>
<keyword evidence="2" id="KW-0808">Transferase</keyword>
<keyword evidence="3" id="KW-1185">Reference proteome</keyword>
<dbReference type="STRING" id="871968.DESME_02145"/>
<dbReference type="EMBL" id="CP007032">
    <property type="protein sequence ID" value="AHF06002.1"/>
    <property type="molecule type" value="Genomic_DNA"/>
</dbReference>